<dbReference type="GO" id="GO:0005524">
    <property type="term" value="F:ATP binding"/>
    <property type="evidence" value="ECO:0007669"/>
    <property type="project" value="UniProtKB-UniRule"/>
</dbReference>
<dbReference type="InterPro" id="IPR013815">
    <property type="entry name" value="ATP_grasp_subdomain_1"/>
</dbReference>
<organism evidence="6 7">
    <name type="scientific">Paractinoplanes ferrugineus</name>
    <dbReference type="NCBI Taxonomy" id="113564"/>
    <lineage>
        <taxon>Bacteria</taxon>
        <taxon>Bacillati</taxon>
        <taxon>Actinomycetota</taxon>
        <taxon>Actinomycetes</taxon>
        <taxon>Micromonosporales</taxon>
        <taxon>Micromonosporaceae</taxon>
        <taxon>Paractinoplanes</taxon>
    </lineage>
</organism>
<keyword evidence="2 4" id="KW-0547">Nucleotide-binding</keyword>
<keyword evidence="3 4" id="KW-0067">ATP-binding</keyword>
<evidence type="ECO:0000313" key="7">
    <source>
        <dbReference type="Proteomes" id="UP000598174"/>
    </source>
</evidence>
<proteinExistence type="predicted"/>
<evidence type="ECO:0000259" key="5">
    <source>
        <dbReference type="PROSITE" id="PS50975"/>
    </source>
</evidence>
<dbReference type="SUPFAM" id="SSF56059">
    <property type="entry name" value="Glutathione synthetase ATP-binding domain-like"/>
    <property type="match status" value="1"/>
</dbReference>
<dbReference type="Gene3D" id="3.40.50.20">
    <property type="match status" value="1"/>
</dbReference>
<evidence type="ECO:0000313" key="6">
    <source>
        <dbReference type="EMBL" id="GIE10701.1"/>
    </source>
</evidence>
<dbReference type="GO" id="GO:0016874">
    <property type="term" value="F:ligase activity"/>
    <property type="evidence" value="ECO:0007669"/>
    <property type="project" value="UniProtKB-KW"/>
</dbReference>
<evidence type="ECO:0000256" key="4">
    <source>
        <dbReference type="PROSITE-ProRule" id="PRU00409"/>
    </source>
</evidence>
<evidence type="ECO:0000256" key="2">
    <source>
        <dbReference type="ARBA" id="ARBA00022741"/>
    </source>
</evidence>
<dbReference type="Gene3D" id="3.30.1490.20">
    <property type="entry name" value="ATP-grasp fold, A domain"/>
    <property type="match status" value="1"/>
</dbReference>
<dbReference type="Proteomes" id="UP000598174">
    <property type="component" value="Unassembled WGS sequence"/>
</dbReference>
<dbReference type="AlphaFoldDB" id="A0A919J502"/>
<dbReference type="PANTHER" id="PTHR43585">
    <property type="entry name" value="FUMIPYRROLE BIOSYNTHESIS PROTEIN C"/>
    <property type="match status" value="1"/>
</dbReference>
<comment type="caution">
    <text evidence="6">The sequence shown here is derived from an EMBL/GenBank/DDBJ whole genome shotgun (WGS) entry which is preliminary data.</text>
</comment>
<feature type="domain" description="ATP-grasp" evidence="5">
    <location>
        <begin position="84"/>
        <end position="282"/>
    </location>
</feature>
<dbReference type="InterPro" id="IPR011761">
    <property type="entry name" value="ATP-grasp"/>
</dbReference>
<gene>
    <name evidence="6" type="ORF">Afe05nite_25410</name>
</gene>
<dbReference type="EMBL" id="BOMM01000017">
    <property type="protein sequence ID" value="GIE10701.1"/>
    <property type="molecule type" value="Genomic_DNA"/>
</dbReference>
<accession>A0A919J502</accession>
<keyword evidence="7" id="KW-1185">Reference proteome</keyword>
<evidence type="ECO:0000256" key="3">
    <source>
        <dbReference type="ARBA" id="ARBA00022840"/>
    </source>
</evidence>
<dbReference type="InterPro" id="IPR052032">
    <property type="entry name" value="ATP-dep_AA_Ligase"/>
</dbReference>
<dbReference type="GO" id="GO:0046872">
    <property type="term" value="F:metal ion binding"/>
    <property type="evidence" value="ECO:0007669"/>
    <property type="project" value="InterPro"/>
</dbReference>
<keyword evidence="1" id="KW-0436">Ligase</keyword>
<sequence>MLTGESGDNGRPAPAGVRVERVTEYESPDALARLFELCSEAPPDRIIINSERDVLRAAEARSLFGVHGMTSDVAVMFRDKVRMKELLAGCGLPVVPYRAVRCVGDVLAARREFGAIVVKPRDGVGSVGVHVLRSGPELLDALRSDPALVLALSSGTLMVEKYIEGAVFHVDVIVGADGAPVLVSPSRYTVPPHRFRTENLGSVMLDEGDGTFRALDAAAREFVAALPGGCGATALHIEFLADPQGRLHAGEVAARIGGALVKDSIRFSFGVDISQMSCLISAGITPSVPELSRKGPQVGWIIQNGGPELSFPADSPDWVLHQEMPGRAGAARNSVDAAARFVVAGEDEKVIVDRMKQLSRAV</sequence>
<dbReference type="PROSITE" id="PS50975">
    <property type="entry name" value="ATP_GRASP"/>
    <property type="match status" value="1"/>
</dbReference>
<dbReference type="Pfam" id="PF13535">
    <property type="entry name" value="ATP-grasp_4"/>
    <property type="match status" value="1"/>
</dbReference>
<name>A0A919J502_9ACTN</name>
<evidence type="ECO:0000256" key="1">
    <source>
        <dbReference type="ARBA" id="ARBA00022598"/>
    </source>
</evidence>
<dbReference type="PANTHER" id="PTHR43585:SF2">
    <property type="entry name" value="ATP-GRASP ENZYME FSQD"/>
    <property type="match status" value="1"/>
</dbReference>
<reference evidence="6" key="1">
    <citation type="submission" date="2021-01" db="EMBL/GenBank/DDBJ databases">
        <title>Whole genome shotgun sequence of Actinoplanes ferrugineus NBRC 15555.</title>
        <authorList>
            <person name="Komaki H."/>
            <person name="Tamura T."/>
        </authorList>
    </citation>
    <scope>NUCLEOTIDE SEQUENCE</scope>
    <source>
        <strain evidence="6">NBRC 15555</strain>
    </source>
</reference>
<protein>
    <recommendedName>
        <fullName evidence="5">ATP-grasp domain-containing protein</fullName>
    </recommendedName>
</protein>
<dbReference type="Gene3D" id="3.30.470.20">
    <property type="entry name" value="ATP-grasp fold, B domain"/>
    <property type="match status" value="1"/>
</dbReference>